<gene>
    <name evidence="3" type="ORF">BURPS1710A_A0261</name>
</gene>
<feature type="domain" description="Fe2OG dioxygenase" evidence="2">
    <location>
        <begin position="144"/>
        <end position="235"/>
    </location>
</feature>
<dbReference type="AlphaFoldDB" id="A0A0E1W0D5"/>
<evidence type="ECO:0000259" key="2">
    <source>
        <dbReference type="PROSITE" id="PS51471"/>
    </source>
</evidence>
<dbReference type="Gene3D" id="2.60.120.620">
    <property type="entry name" value="q2cbj1_9rhob like domain"/>
    <property type="match status" value="1"/>
</dbReference>
<dbReference type="InterPro" id="IPR005123">
    <property type="entry name" value="Oxoglu/Fe-dep_dioxygenase_dom"/>
</dbReference>
<organism evidence="3">
    <name type="scientific">Burkholderia pseudomallei 1710a</name>
    <dbReference type="NCBI Taxonomy" id="320371"/>
    <lineage>
        <taxon>Bacteria</taxon>
        <taxon>Pseudomonadati</taxon>
        <taxon>Pseudomonadota</taxon>
        <taxon>Betaproteobacteria</taxon>
        <taxon>Burkholderiales</taxon>
        <taxon>Burkholderiaceae</taxon>
        <taxon>Burkholderia</taxon>
        <taxon>pseudomallei group</taxon>
    </lineage>
</organism>
<dbReference type="GO" id="GO:0046872">
    <property type="term" value="F:metal ion binding"/>
    <property type="evidence" value="ECO:0007669"/>
    <property type="project" value="UniProtKB-KW"/>
</dbReference>
<evidence type="ECO:0000313" key="3">
    <source>
        <dbReference type="EMBL" id="EET03107.1"/>
    </source>
</evidence>
<dbReference type="PROSITE" id="PS51471">
    <property type="entry name" value="FE2OG_OXY"/>
    <property type="match status" value="1"/>
</dbReference>
<protein>
    <submittedName>
        <fullName evidence="3">Oxidoreductase, 2OG-Fe(II) oxygenase family</fullName>
    </submittedName>
</protein>
<accession>A0A0E1W0D5</accession>
<keyword evidence="1" id="KW-0408">Iron</keyword>
<reference evidence="3" key="1">
    <citation type="submission" date="2009-05" db="EMBL/GenBank/DDBJ databases">
        <authorList>
            <person name="Harkins D.M."/>
            <person name="DeShazer D."/>
            <person name="Woods D.E."/>
            <person name="Brinkac L.M."/>
            <person name="Brown K.A."/>
            <person name="Hung G.C."/>
            <person name="Tuanyok A."/>
            <person name="Zhang B."/>
            <person name="Nierman W.C."/>
        </authorList>
    </citation>
    <scope>NUCLEOTIDE SEQUENCE [LARGE SCALE GENOMIC DNA]</scope>
    <source>
        <strain evidence="3">1710a</strain>
    </source>
</reference>
<name>A0A0E1W0D5_BURPE</name>
<dbReference type="Pfam" id="PF13640">
    <property type="entry name" value="2OG-FeII_Oxy_3"/>
    <property type="match status" value="1"/>
</dbReference>
<proteinExistence type="inferred from homology"/>
<comment type="similarity">
    <text evidence="1">Belongs to the iron/ascorbate-dependent oxidoreductase family.</text>
</comment>
<keyword evidence="1" id="KW-0560">Oxidoreductase</keyword>
<dbReference type="HOGENOM" id="CLU_099351_0_0_4"/>
<dbReference type="GO" id="GO:0016491">
    <property type="term" value="F:oxidoreductase activity"/>
    <property type="evidence" value="ECO:0007669"/>
    <property type="project" value="UniProtKB-KW"/>
</dbReference>
<keyword evidence="1" id="KW-0479">Metal-binding</keyword>
<dbReference type="Proteomes" id="UP000001812">
    <property type="component" value="Chromosome II"/>
</dbReference>
<evidence type="ECO:0000256" key="1">
    <source>
        <dbReference type="RuleBase" id="RU003682"/>
    </source>
</evidence>
<dbReference type="InterPro" id="IPR044862">
    <property type="entry name" value="Pro_4_hyd_alph_FE2OG_OXY"/>
</dbReference>
<dbReference type="EMBL" id="CM000833">
    <property type="protein sequence ID" value="EET03107.1"/>
    <property type="molecule type" value="Genomic_DNA"/>
</dbReference>
<sequence length="244" mass="27676">MRRAATRCLGYRSILGVSDFRRNNREKRMETAELHFRCNEGGMADYAAQLREVGTVMLPAYVAFDAHELARIDALQARLPEEPVTAGDAGDTHDIYVRRIMVDRAGERPQLVNLPHSETILNLLGDARRTRFFGDMFGTRAEYFIRRCQINRMLKDSFIGMHLDAASNPDYEFSVVIQLGRAFDGGEFVVHPQGRPPNVFAPAYGTVIVTSCAHRHEVRTVRANERTSLVYFYSRHNGANRRAA</sequence>